<evidence type="ECO:0000256" key="8">
    <source>
        <dbReference type="ARBA" id="ARBA00022723"/>
    </source>
</evidence>
<dbReference type="GO" id="GO:0051989">
    <property type="term" value="F:coproporphyrinogen dehydrogenase activity"/>
    <property type="evidence" value="ECO:0007669"/>
    <property type="project" value="UniProtKB-EC"/>
</dbReference>
<dbReference type="FunFam" id="1.10.10.920:FF:000001">
    <property type="entry name" value="Coproporphyrinogen-III oxidase"/>
    <property type="match status" value="1"/>
</dbReference>
<evidence type="ECO:0000256" key="16">
    <source>
        <dbReference type="PIRSR" id="PIRSR000167-1"/>
    </source>
</evidence>
<feature type="binding site" evidence="16">
    <location>
        <position position="69"/>
    </location>
    <ligand>
        <name>S-adenosyl-L-methionine</name>
        <dbReference type="ChEBI" id="CHEBI:59789"/>
        <label>1</label>
    </ligand>
</feature>
<feature type="binding site" evidence="16">
    <location>
        <position position="161"/>
    </location>
    <ligand>
        <name>S-adenosyl-L-methionine</name>
        <dbReference type="ChEBI" id="CHEBI:59789"/>
        <label>1</label>
    </ligand>
</feature>
<dbReference type="GO" id="GO:0005737">
    <property type="term" value="C:cytoplasm"/>
    <property type="evidence" value="ECO:0007669"/>
    <property type="project" value="UniProtKB-SubCell"/>
</dbReference>
<dbReference type="SUPFAM" id="SSF102114">
    <property type="entry name" value="Radical SAM enzymes"/>
    <property type="match status" value="1"/>
</dbReference>
<evidence type="ECO:0000256" key="17">
    <source>
        <dbReference type="PIRSR" id="PIRSR000167-2"/>
    </source>
</evidence>
<comment type="pathway">
    <text evidence="2 15">Porphyrin-containing compound metabolism; protoporphyrin-IX biosynthesis; protoporphyrinogen-IX from coproporphyrinogen-III (AdoMet route): step 1/1.</text>
</comment>
<dbReference type="SFLD" id="SFLDG01065">
    <property type="entry name" value="anaerobic_coproporphyrinogen-I"/>
    <property type="match status" value="1"/>
</dbReference>
<evidence type="ECO:0000256" key="9">
    <source>
        <dbReference type="ARBA" id="ARBA00023002"/>
    </source>
</evidence>
<feature type="binding site" evidence="16">
    <location>
        <begin position="81"/>
        <end position="83"/>
    </location>
    <ligand>
        <name>S-adenosyl-L-methionine</name>
        <dbReference type="ChEBI" id="CHEBI:59789"/>
        <label>2</label>
    </ligand>
</feature>
<dbReference type="InterPro" id="IPR034505">
    <property type="entry name" value="Coproporphyrinogen-III_oxidase"/>
</dbReference>
<evidence type="ECO:0000256" key="10">
    <source>
        <dbReference type="ARBA" id="ARBA00023004"/>
    </source>
</evidence>
<dbReference type="SMART" id="SM00729">
    <property type="entry name" value="Elp3"/>
    <property type="match status" value="1"/>
</dbReference>
<evidence type="ECO:0000256" key="4">
    <source>
        <dbReference type="ARBA" id="ARBA00011245"/>
    </source>
</evidence>
<feature type="binding site" evidence="16">
    <location>
        <position position="225"/>
    </location>
    <ligand>
        <name>S-adenosyl-L-methionine</name>
        <dbReference type="ChEBI" id="CHEBI:59789"/>
        <label>2</label>
    </ligand>
</feature>
<dbReference type="InterPro" id="IPR004558">
    <property type="entry name" value="Coprogen_oxidase_HemN"/>
</dbReference>
<dbReference type="GO" id="GO:0004109">
    <property type="term" value="F:coproporphyrinogen oxidase activity"/>
    <property type="evidence" value="ECO:0007669"/>
    <property type="project" value="InterPro"/>
</dbReference>
<comment type="subcellular location">
    <subcellularLocation>
        <location evidence="1 15">Cytoplasm</location>
    </subcellularLocation>
</comment>
<accession>A0A2W5K2L4</accession>
<keyword evidence="11 15" id="KW-0411">Iron-sulfur</keyword>
<dbReference type="SFLD" id="SFLDS00029">
    <property type="entry name" value="Radical_SAM"/>
    <property type="match status" value="1"/>
</dbReference>
<evidence type="ECO:0000259" key="18">
    <source>
        <dbReference type="PROSITE" id="PS51918"/>
    </source>
</evidence>
<evidence type="ECO:0000256" key="5">
    <source>
        <dbReference type="ARBA" id="ARBA00022485"/>
    </source>
</evidence>
<comment type="caution">
    <text evidence="19">The sequence shown here is derived from an EMBL/GenBank/DDBJ whole genome shotgun (WGS) entry which is preliminary data.</text>
</comment>
<keyword evidence="5 15" id="KW-0004">4Fe-4S</keyword>
<protein>
    <recommendedName>
        <fullName evidence="15">Coproporphyrinogen-III oxidase</fullName>
        <ecNumber evidence="15">1.3.98.3</ecNumber>
    </recommendedName>
</protein>
<dbReference type="Pfam" id="PF04055">
    <property type="entry name" value="Radical_SAM"/>
    <property type="match status" value="1"/>
</dbReference>
<keyword evidence="12 15" id="KW-0627">Porphyrin biosynthesis</keyword>
<evidence type="ECO:0000256" key="2">
    <source>
        <dbReference type="ARBA" id="ARBA00004785"/>
    </source>
</evidence>
<feature type="domain" description="Radical SAM core" evidence="18">
    <location>
        <begin position="60"/>
        <end position="288"/>
    </location>
</feature>
<evidence type="ECO:0000256" key="13">
    <source>
        <dbReference type="ARBA" id="ARBA00024295"/>
    </source>
</evidence>
<dbReference type="UniPathway" id="UPA00251">
    <property type="reaction ID" value="UER00323"/>
</dbReference>
<evidence type="ECO:0000256" key="1">
    <source>
        <dbReference type="ARBA" id="ARBA00004496"/>
    </source>
</evidence>
<dbReference type="EC" id="1.3.98.3" evidence="15"/>
<reference evidence="19 20" key="1">
    <citation type="submission" date="2017-08" db="EMBL/GenBank/DDBJ databases">
        <title>Infants hospitalized years apart are colonized by the same room-sourced microbial strains.</title>
        <authorList>
            <person name="Brooks B."/>
            <person name="Olm M.R."/>
            <person name="Firek B.A."/>
            <person name="Baker R."/>
            <person name="Thomas B.C."/>
            <person name="Morowitz M.J."/>
            <person name="Banfield J.F."/>
        </authorList>
    </citation>
    <scope>NUCLEOTIDE SEQUENCE [LARGE SCALE GENOMIC DNA]</scope>
    <source>
        <strain evidence="19">S2_005_003_R2_42</strain>
    </source>
</reference>
<gene>
    <name evidence="19" type="primary">hemN</name>
    <name evidence="19" type="ORF">DI564_16225</name>
</gene>
<feature type="binding site" evidence="17">
    <location>
        <position position="75"/>
    </location>
    <ligand>
        <name>[4Fe-4S] cluster</name>
        <dbReference type="ChEBI" id="CHEBI:49883"/>
        <note>4Fe-4S-S-AdoMet</note>
    </ligand>
</feature>
<dbReference type="NCBIfam" id="TIGR00538">
    <property type="entry name" value="hemN"/>
    <property type="match status" value="1"/>
</dbReference>
<dbReference type="InterPro" id="IPR058240">
    <property type="entry name" value="rSAM_sf"/>
</dbReference>
<dbReference type="InterPro" id="IPR023404">
    <property type="entry name" value="rSAM_horseshoe"/>
</dbReference>
<dbReference type="GO" id="GO:0046872">
    <property type="term" value="F:metal ion binding"/>
    <property type="evidence" value="ECO:0007669"/>
    <property type="project" value="UniProtKB-KW"/>
</dbReference>
<keyword evidence="9 15" id="KW-0560">Oxidoreductase</keyword>
<dbReference type="PIRSF" id="PIRSF000167">
    <property type="entry name" value="HemN"/>
    <property type="match status" value="1"/>
</dbReference>
<feature type="binding site" evidence="16">
    <location>
        <position position="345"/>
    </location>
    <ligand>
        <name>S-adenosyl-L-methionine</name>
        <dbReference type="ChEBI" id="CHEBI:59789"/>
        <label>1</label>
    </ligand>
</feature>
<feature type="binding site" evidence="17">
    <location>
        <position position="82"/>
    </location>
    <ligand>
        <name>[4Fe-4S] cluster</name>
        <dbReference type="ChEBI" id="CHEBI:49883"/>
        <note>4Fe-4S-S-AdoMet</note>
    </ligand>
</feature>
<feature type="binding site" evidence="16">
    <location>
        <position position="259"/>
    </location>
    <ligand>
        <name>S-adenosyl-L-methionine</name>
        <dbReference type="ChEBI" id="CHEBI:59789"/>
        <label>2</label>
    </ligand>
</feature>
<dbReference type="GO" id="GO:0006782">
    <property type="term" value="P:protoporphyrinogen IX biosynthetic process"/>
    <property type="evidence" value="ECO:0007669"/>
    <property type="project" value="UniProtKB-UniPathway"/>
</dbReference>
<dbReference type="EMBL" id="QFPO01000021">
    <property type="protein sequence ID" value="PZQ10209.1"/>
    <property type="molecule type" value="Genomic_DNA"/>
</dbReference>
<keyword evidence="7 15" id="KW-0949">S-adenosyl-L-methionine</keyword>
<sequence length="474" mass="52902">MSLLRTAPLPADAAPVFDADLIARYDTSGPRYTSYPTAPQFRADFGAEDFRRAARASNEDPIPRPLSLYVHVPFCASPCFYCGCTRIITRDRRKADRYLAHLIGELDRVAPLFDRDRPLLQLHLGGGTPNFFDTRQLRMLVEAIEARFSPAERGRREFGIELDPRNADAAYVRELAELGFDRLSLGIQDFDPDVQKAINRVQTPAQVGAIIDAAHAHGFRSVSVDLIYGLPHQTPERFARTLHAVAALRPQRIVTYAYAHLPERFRAQRRIAAADLPDASMRLALLGRCVEELTAAGYRYIGMDHFALPDDELSRAQSEGTLQRNFQGYSTHADCDLIGLGVSAISHVGATFSQNLRELPAYAAALDAGRQPIDRGLRLDRDDLARADVIQQLMCHDAVDVEAVERRHRLDFATYFADALQRLVALERDGLVTLTPQRIVVRPAGRLLLRNVAMCFDAYLRPAAAPAARYSRTL</sequence>
<keyword evidence="6 15" id="KW-0963">Cytoplasm</keyword>
<evidence type="ECO:0000256" key="6">
    <source>
        <dbReference type="ARBA" id="ARBA00022490"/>
    </source>
</evidence>
<comment type="function">
    <text evidence="13">Involved in the heme biosynthesis. Catalyzes the anaerobic oxidative decarboxylation of propionate groups of rings A and B of coproporphyrinogen III to yield the vinyl groups in protoporphyrinogen IX.</text>
</comment>
<feature type="binding site" evidence="16">
    <location>
        <begin position="127"/>
        <end position="128"/>
    </location>
    <ligand>
        <name>S-adenosyl-L-methionine</name>
        <dbReference type="ChEBI" id="CHEBI:59789"/>
        <label>2</label>
    </ligand>
</feature>
<name>A0A2W5K2L4_9GAMM</name>
<dbReference type="Gene3D" id="1.10.10.920">
    <property type="match status" value="1"/>
</dbReference>
<dbReference type="AlphaFoldDB" id="A0A2W5K2L4"/>
<evidence type="ECO:0000256" key="14">
    <source>
        <dbReference type="ARBA" id="ARBA00048321"/>
    </source>
</evidence>
<feature type="binding site" evidence="16">
    <location>
        <position position="188"/>
    </location>
    <ligand>
        <name>S-adenosyl-L-methionine</name>
        <dbReference type="ChEBI" id="CHEBI:59789"/>
        <label>2</label>
    </ligand>
</feature>
<feature type="binding site" evidence="16">
    <location>
        <position position="200"/>
    </location>
    <ligand>
        <name>S-adenosyl-L-methionine</name>
        <dbReference type="ChEBI" id="CHEBI:59789"/>
        <label>2</label>
    </ligand>
</feature>
<dbReference type="PANTHER" id="PTHR13932">
    <property type="entry name" value="COPROPORPHYRINIGEN III OXIDASE"/>
    <property type="match status" value="1"/>
</dbReference>
<dbReference type="Pfam" id="PF06969">
    <property type="entry name" value="HemN_C"/>
    <property type="match status" value="1"/>
</dbReference>
<evidence type="ECO:0000256" key="7">
    <source>
        <dbReference type="ARBA" id="ARBA00022691"/>
    </source>
</evidence>
<comment type="catalytic activity">
    <reaction evidence="14 15">
        <text>coproporphyrinogen III + 2 S-adenosyl-L-methionine = protoporphyrinogen IX + 2 5'-deoxyadenosine + 2 L-methionine + 2 CO2</text>
        <dbReference type="Rhea" id="RHEA:15425"/>
        <dbReference type="ChEBI" id="CHEBI:16526"/>
        <dbReference type="ChEBI" id="CHEBI:17319"/>
        <dbReference type="ChEBI" id="CHEBI:57307"/>
        <dbReference type="ChEBI" id="CHEBI:57309"/>
        <dbReference type="ChEBI" id="CHEBI:57844"/>
        <dbReference type="ChEBI" id="CHEBI:59789"/>
        <dbReference type="EC" id="1.3.98.3"/>
    </reaction>
</comment>
<evidence type="ECO:0000256" key="3">
    <source>
        <dbReference type="ARBA" id="ARBA00005493"/>
    </source>
</evidence>
<dbReference type="InterPro" id="IPR010723">
    <property type="entry name" value="HemN_C"/>
</dbReference>
<dbReference type="PROSITE" id="PS51918">
    <property type="entry name" value="RADICAL_SAM"/>
    <property type="match status" value="1"/>
</dbReference>
<dbReference type="InterPro" id="IPR007197">
    <property type="entry name" value="rSAM"/>
</dbReference>
<comment type="subunit">
    <text evidence="4">Monomer.</text>
</comment>
<proteinExistence type="inferred from homology"/>
<dbReference type="PANTHER" id="PTHR13932:SF6">
    <property type="entry name" value="OXYGEN-INDEPENDENT COPROPORPHYRINOGEN III OXIDASE"/>
    <property type="match status" value="1"/>
</dbReference>
<feature type="binding site" evidence="16">
    <location>
        <position position="126"/>
    </location>
    <ligand>
        <name>S-adenosyl-L-methionine</name>
        <dbReference type="ChEBI" id="CHEBI:59789"/>
        <label>1</label>
    </ligand>
</feature>
<keyword evidence="8 15" id="KW-0479">Metal-binding</keyword>
<evidence type="ECO:0000256" key="11">
    <source>
        <dbReference type="ARBA" id="ARBA00023014"/>
    </source>
</evidence>
<dbReference type="Gene3D" id="3.80.30.20">
    <property type="entry name" value="tm_1862 like domain"/>
    <property type="match status" value="1"/>
</dbReference>
<dbReference type="Proteomes" id="UP000249046">
    <property type="component" value="Unassembled WGS sequence"/>
</dbReference>
<organism evidence="19 20">
    <name type="scientific">Rhodanobacter denitrificans</name>
    <dbReference type="NCBI Taxonomy" id="666685"/>
    <lineage>
        <taxon>Bacteria</taxon>
        <taxon>Pseudomonadati</taxon>
        <taxon>Pseudomonadota</taxon>
        <taxon>Gammaproteobacteria</taxon>
        <taxon>Lysobacterales</taxon>
        <taxon>Rhodanobacteraceae</taxon>
        <taxon>Rhodanobacter</taxon>
    </lineage>
</organism>
<comment type="similarity">
    <text evidence="3 15">Belongs to the anaerobic coproporphyrinogen-III oxidase family.</text>
</comment>
<dbReference type="InterPro" id="IPR006638">
    <property type="entry name" value="Elp3/MiaA/NifB-like_rSAM"/>
</dbReference>
<dbReference type="CDD" id="cd01335">
    <property type="entry name" value="Radical_SAM"/>
    <property type="match status" value="1"/>
</dbReference>
<keyword evidence="10 15" id="KW-0408">Iron</keyword>
<dbReference type="GO" id="GO:0051539">
    <property type="term" value="F:4 iron, 4 sulfur cluster binding"/>
    <property type="evidence" value="ECO:0007669"/>
    <property type="project" value="UniProtKB-KW"/>
</dbReference>
<feature type="binding site" evidence="17">
    <location>
        <position position="79"/>
    </location>
    <ligand>
        <name>[4Fe-4S] cluster</name>
        <dbReference type="ChEBI" id="CHEBI:49883"/>
        <note>4Fe-4S-S-AdoMet</note>
    </ligand>
</feature>
<evidence type="ECO:0000256" key="12">
    <source>
        <dbReference type="ARBA" id="ARBA00023244"/>
    </source>
</evidence>
<comment type="cofactor">
    <cofactor evidence="15 17">
        <name>[4Fe-4S] cluster</name>
        <dbReference type="ChEBI" id="CHEBI:49883"/>
    </cofactor>
    <text evidence="15 17">Binds 1 [4Fe-4S] cluster. The cluster is coordinated with 3 cysteines and an exchangeable S-adenosyl-L-methionine.</text>
</comment>
<evidence type="ECO:0000313" key="20">
    <source>
        <dbReference type="Proteomes" id="UP000249046"/>
    </source>
</evidence>
<evidence type="ECO:0000256" key="15">
    <source>
        <dbReference type="PIRNR" id="PIRNR000167"/>
    </source>
</evidence>
<evidence type="ECO:0000313" key="19">
    <source>
        <dbReference type="EMBL" id="PZQ10209.1"/>
    </source>
</evidence>